<comment type="caution">
    <text evidence="2">The sequence shown here is derived from an EMBL/GenBank/DDBJ whole genome shotgun (WGS) entry which is preliminary data.</text>
</comment>
<evidence type="ECO:0000313" key="3">
    <source>
        <dbReference type="Proteomes" id="UP000602395"/>
    </source>
</evidence>
<evidence type="ECO:0000256" key="1">
    <source>
        <dbReference type="SAM" id="MobiDB-lite"/>
    </source>
</evidence>
<proteinExistence type="predicted"/>
<feature type="compositionally biased region" description="Low complexity" evidence="1">
    <location>
        <begin position="40"/>
        <end position="49"/>
    </location>
</feature>
<reference evidence="2 3" key="1">
    <citation type="submission" date="2020-09" db="EMBL/GenBank/DDBJ databases">
        <title>Novel species in genus Gordonia.</title>
        <authorList>
            <person name="Zhang G."/>
        </authorList>
    </citation>
    <scope>NUCLEOTIDE SEQUENCE [LARGE SCALE GENOMIC DNA]</scope>
    <source>
        <strain evidence="2 3">ON-33</strain>
    </source>
</reference>
<sequence>MNTPFTGARQRGRHDELPLSEFPAWGLEIMMGLYGPETVQSAAQQEPAGAAPPSPPPLHDRRVAPEATGEASPTSPTVAPMSPLVLQLEAVNELVRYVERRIKRHHQG</sequence>
<evidence type="ECO:0000313" key="2">
    <source>
        <dbReference type="EMBL" id="MBD1318505.1"/>
    </source>
</evidence>
<dbReference type="Proteomes" id="UP000602395">
    <property type="component" value="Unassembled WGS sequence"/>
</dbReference>
<dbReference type="RefSeq" id="WP_190265644.1">
    <property type="nucleotide sequence ID" value="NZ_BAABAD010000003.1"/>
</dbReference>
<dbReference type="EMBL" id="JACWMS010000001">
    <property type="protein sequence ID" value="MBD1318505.1"/>
    <property type="molecule type" value="Genomic_DNA"/>
</dbReference>
<name>A0ABR7W6Q0_9ACTN</name>
<gene>
    <name evidence="2" type="ORF">IDF66_02820</name>
</gene>
<organism evidence="2 3">
    <name type="scientific">Gordonia hankookensis</name>
    <dbReference type="NCBI Taxonomy" id="589403"/>
    <lineage>
        <taxon>Bacteria</taxon>
        <taxon>Bacillati</taxon>
        <taxon>Actinomycetota</taxon>
        <taxon>Actinomycetes</taxon>
        <taxon>Mycobacteriales</taxon>
        <taxon>Gordoniaceae</taxon>
        <taxon>Gordonia</taxon>
    </lineage>
</organism>
<feature type="region of interest" description="Disordered" evidence="1">
    <location>
        <begin position="37"/>
        <end position="82"/>
    </location>
</feature>
<keyword evidence="3" id="KW-1185">Reference proteome</keyword>
<protein>
    <submittedName>
        <fullName evidence="2">Uncharacterized protein</fullName>
    </submittedName>
</protein>
<accession>A0ABR7W6Q0</accession>